<evidence type="ECO:0000256" key="7">
    <source>
        <dbReference type="SAM" id="Phobius"/>
    </source>
</evidence>
<feature type="transmembrane region" description="Helical" evidence="7">
    <location>
        <begin position="327"/>
        <end position="348"/>
    </location>
</feature>
<feature type="transmembrane region" description="Helical" evidence="7">
    <location>
        <begin position="292"/>
        <end position="315"/>
    </location>
</feature>
<evidence type="ECO:0000313" key="9">
    <source>
        <dbReference type="EMBL" id="KAB8300080.1"/>
    </source>
</evidence>
<keyword evidence="10" id="KW-1185">Reference proteome</keyword>
<keyword evidence="3 7" id="KW-0812">Transmembrane</keyword>
<comment type="caution">
    <text evidence="9">The sequence shown here is derived from an EMBL/GenBank/DDBJ whole genome shotgun (WGS) entry which is preliminary data.</text>
</comment>
<dbReference type="InterPro" id="IPR001958">
    <property type="entry name" value="Tet-R_TetA/multi-R_MdtG-like"/>
</dbReference>
<evidence type="ECO:0000256" key="1">
    <source>
        <dbReference type="ARBA" id="ARBA00004141"/>
    </source>
</evidence>
<feature type="transmembrane region" description="Helical" evidence="7">
    <location>
        <begin position="235"/>
        <end position="259"/>
    </location>
</feature>
<dbReference type="OrthoDB" id="419616at2759"/>
<evidence type="ECO:0000256" key="6">
    <source>
        <dbReference type="SAM" id="MobiDB-lite"/>
    </source>
</evidence>
<keyword evidence="4 7" id="KW-1133">Transmembrane helix</keyword>
<dbReference type="CDD" id="cd17330">
    <property type="entry name" value="MFS_SLC46_TetA_like"/>
    <property type="match status" value="1"/>
</dbReference>
<comment type="subcellular location">
    <subcellularLocation>
        <location evidence="1">Membrane</location>
        <topology evidence="1">Multi-pass membrane protein</topology>
    </subcellularLocation>
</comment>
<gene>
    <name evidence="9" type="ORF">EYC80_000312</name>
</gene>
<dbReference type="SUPFAM" id="SSF103473">
    <property type="entry name" value="MFS general substrate transporter"/>
    <property type="match status" value="1"/>
</dbReference>
<organism evidence="9 10">
    <name type="scientific">Monilinia laxa</name>
    <name type="common">Brown rot fungus</name>
    <name type="synonym">Sclerotinia laxa</name>
    <dbReference type="NCBI Taxonomy" id="61186"/>
    <lineage>
        <taxon>Eukaryota</taxon>
        <taxon>Fungi</taxon>
        <taxon>Dikarya</taxon>
        <taxon>Ascomycota</taxon>
        <taxon>Pezizomycotina</taxon>
        <taxon>Leotiomycetes</taxon>
        <taxon>Helotiales</taxon>
        <taxon>Sclerotiniaceae</taxon>
        <taxon>Monilinia</taxon>
    </lineage>
</organism>
<feature type="transmembrane region" description="Helical" evidence="7">
    <location>
        <begin position="74"/>
        <end position="92"/>
    </location>
</feature>
<evidence type="ECO:0000259" key="8">
    <source>
        <dbReference type="PROSITE" id="PS50850"/>
    </source>
</evidence>
<evidence type="ECO:0000313" key="10">
    <source>
        <dbReference type="Proteomes" id="UP000326757"/>
    </source>
</evidence>
<evidence type="ECO:0000256" key="2">
    <source>
        <dbReference type="ARBA" id="ARBA00022448"/>
    </source>
</evidence>
<dbReference type="InterPro" id="IPR036259">
    <property type="entry name" value="MFS_trans_sf"/>
</dbReference>
<feature type="transmembrane region" description="Helical" evidence="7">
    <location>
        <begin position="104"/>
        <end position="124"/>
    </location>
</feature>
<feature type="transmembrane region" description="Helical" evidence="7">
    <location>
        <begin position="459"/>
        <end position="483"/>
    </location>
</feature>
<sequence>MPPPRIEEGEINEREPLLAPLTENTEVQDALITGSKPIASSPDHDQREGGNEEDDEDDTPLPLGQILSLCYIRLVEPIAFFSIFAFLNQMLWEIGDIGQGETGFYSGLIESLFSITEMMLMVHWSRASDRFGRKPIMITSLLGISVATGVFGFGRRIWQLVVFRCVAGLFAGTIVTVRTMISENSTKKTQARAFSYFSVAGNMGILIGPLIGGALSEPAKQYPSIFGGIEFFEEFPFALPTICTGIFSLSSALVATILIKETLGKKVYQKVGAHDGMTTRELLNFPGVARCVYIYCHLSLMSTVYTSVLPVFWFTPIHLGGLGFSPLRISLFMALTGFSQAFWMIVVFPPLHKRIGTVGVLRACAFFWPFLFAFCPVANFLLRMGWERTFWVVYPLSVALGVGVSMAFTCGQLALNDIAPSSQTLGTLNSIALAVTSGTRAFIPALFTIIFAYGVTHQILWGYFVWVFEVLVAVGLVIAVPFLPKGAYGRGKK</sequence>
<keyword evidence="5 7" id="KW-0472">Membrane</keyword>
<feature type="transmembrane region" description="Helical" evidence="7">
    <location>
        <begin position="427"/>
        <end position="453"/>
    </location>
</feature>
<feature type="compositionally biased region" description="Basic and acidic residues" evidence="6">
    <location>
        <begin position="1"/>
        <end position="16"/>
    </location>
</feature>
<dbReference type="PROSITE" id="PS50850">
    <property type="entry name" value="MFS"/>
    <property type="match status" value="1"/>
</dbReference>
<evidence type="ECO:0000256" key="4">
    <source>
        <dbReference type="ARBA" id="ARBA00022989"/>
    </source>
</evidence>
<name>A0A5N6KA69_MONLA</name>
<feature type="transmembrane region" description="Helical" evidence="7">
    <location>
        <begin position="136"/>
        <end position="154"/>
    </location>
</feature>
<dbReference type="Pfam" id="PF07690">
    <property type="entry name" value="MFS_1"/>
    <property type="match status" value="1"/>
</dbReference>
<dbReference type="GO" id="GO:0016020">
    <property type="term" value="C:membrane"/>
    <property type="evidence" value="ECO:0007669"/>
    <property type="project" value="UniProtKB-SubCell"/>
</dbReference>
<evidence type="ECO:0000256" key="3">
    <source>
        <dbReference type="ARBA" id="ARBA00022692"/>
    </source>
</evidence>
<accession>A0A5N6KA69</accession>
<dbReference type="AlphaFoldDB" id="A0A5N6KA69"/>
<feature type="domain" description="Major facilitator superfamily (MFS) profile" evidence="8">
    <location>
        <begin position="65"/>
        <end position="487"/>
    </location>
</feature>
<feature type="transmembrane region" description="Helical" evidence="7">
    <location>
        <begin position="360"/>
        <end position="382"/>
    </location>
</feature>
<reference evidence="9 10" key="1">
    <citation type="submission" date="2019-06" db="EMBL/GenBank/DDBJ databases">
        <title>Genome Sequence of the Brown Rot Fungal Pathogen Monilinia laxa.</title>
        <authorList>
            <person name="De Miccolis Angelini R.M."/>
            <person name="Landi L."/>
            <person name="Abate D."/>
            <person name="Pollastro S."/>
            <person name="Romanazzi G."/>
            <person name="Faretra F."/>
        </authorList>
    </citation>
    <scope>NUCLEOTIDE SEQUENCE [LARGE SCALE GENOMIC DNA]</scope>
    <source>
        <strain evidence="9 10">Mlax316</strain>
    </source>
</reference>
<evidence type="ECO:0000256" key="5">
    <source>
        <dbReference type="ARBA" id="ARBA00023136"/>
    </source>
</evidence>
<dbReference type="PANTHER" id="PTHR23504:SF3">
    <property type="entry name" value="MAJOR FACILITATOR SUPERFAMILY (MFS) PROFILE DOMAIN-CONTAINING PROTEIN"/>
    <property type="match status" value="1"/>
</dbReference>
<dbReference type="PRINTS" id="PR01035">
    <property type="entry name" value="TCRTETA"/>
</dbReference>
<keyword evidence="2" id="KW-0813">Transport</keyword>
<feature type="transmembrane region" description="Helical" evidence="7">
    <location>
        <begin position="394"/>
        <end position="415"/>
    </location>
</feature>
<feature type="transmembrane region" description="Helical" evidence="7">
    <location>
        <begin position="193"/>
        <end position="215"/>
    </location>
</feature>
<dbReference type="PANTHER" id="PTHR23504">
    <property type="entry name" value="MAJOR FACILITATOR SUPERFAMILY DOMAIN-CONTAINING PROTEIN 10"/>
    <property type="match status" value="1"/>
</dbReference>
<feature type="region of interest" description="Disordered" evidence="6">
    <location>
        <begin position="1"/>
        <end position="60"/>
    </location>
</feature>
<dbReference type="Proteomes" id="UP000326757">
    <property type="component" value="Unassembled WGS sequence"/>
</dbReference>
<dbReference type="GO" id="GO:0022857">
    <property type="term" value="F:transmembrane transporter activity"/>
    <property type="evidence" value="ECO:0007669"/>
    <property type="project" value="InterPro"/>
</dbReference>
<dbReference type="InterPro" id="IPR020846">
    <property type="entry name" value="MFS_dom"/>
</dbReference>
<dbReference type="InterPro" id="IPR011701">
    <property type="entry name" value="MFS"/>
</dbReference>
<dbReference type="EMBL" id="VIGI01000005">
    <property type="protein sequence ID" value="KAB8300080.1"/>
    <property type="molecule type" value="Genomic_DNA"/>
</dbReference>
<feature type="transmembrane region" description="Helical" evidence="7">
    <location>
        <begin position="160"/>
        <end position="181"/>
    </location>
</feature>
<proteinExistence type="predicted"/>
<dbReference type="Gene3D" id="1.20.1250.20">
    <property type="entry name" value="MFS general substrate transporter like domains"/>
    <property type="match status" value="1"/>
</dbReference>
<protein>
    <recommendedName>
        <fullName evidence="8">Major facilitator superfamily (MFS) profile domain-containing protein</fullName>
    </recommendedName>
</protein>